<evidence type="ECO:0000313" key="1">
    <source>
        <dbReference type="EMBL" id="SVA20444.1"/>
    </source>
</evidence>
<name>A0A381TXC2_9ZZZZ</name>
<dbReference type="AlphaFoldDB" id="A0A381TXC2"/>
<sequence>MVADGRSSWDGDSISVKYTGSFWELFSSGGEAPVGLSLP</sequence>
<proteinExistence type="predicted"/>
<accession>A0A381TXC2</accession>
<reference evidence="1" key="1">
    <citation type="submission" date="2018-05" db="EMBL/GenBank/DDBJ databases">
        <authorList>
            <person name="Lanie J.A."/>
            <person name="Ng W.-L."/>
            <person name="Kazmierczak K.M."/>
            <person name="Andrzejewski T.M."/>
            <person name="Davidsen T.M."/>
            <person name="Wayne K.J."/>
            <person name="Tettelin H."/>
            <person name="Glass J.I."/>
            <person name="Rusch D."/>
            <person name="Podicherti R."/>
            <person name="Tsui H.-C.T."/>
            <person name="Winkler M.E."/>
        </authorList>
    </citation>
    <scope>NUCLEOTIDE SEQUENCE</scope>
</reference>
<gene>
    <name evidence="1" type="ORF">METZ01_LOCUS73298</name>
</gene>
<protein>
    <submittedName>
        <fullName evidence="1">Uncharacterized protein</fullName>
    </submittedName>
</protein>
<dbReference type="EMBL" id="UINC01005303">
    <property type="protein sequence ID" value="SVA20444.1"/>
    <property type="molecule type" value="Genomic_DNA"/>
</dbReference>
<organism evidence="1">
    <name type="scientific">marine metagenome</name>
    <dbReference type="NCBI Taxonomy" id="408172"/>
    <lineage>
        <taxon>unclassified sequences</taxon>
        <taxon>metagenomes</taxon>
        <taxon>ecological metagenomes</taxon>
    </lineage>
</organism>